<organism evidence="2 3">
    <name type="scientific">Streptomyces incanus</name>
    <dbReference type="NCBI Taxonomy" id="887453"/>
    <lineage>
        <taxon>Bacteria</taxon>
        <taxon>Bacillati</taxon>
        <taxon>Actinomycetota</taxon>
        <taxon>Actinomycetes</taxon>
        <taxon>Kitasatosporales</taxon>
        <taxon>Streptomycetaceae</taxon>
        <taxon>Streptomyces</taxon>
    </lineage>
</organism>
<evidence type="ECO:0000256" key="1">
    <source>
        <dbReference type="SAM" id="Phobius"/>
    </source>
</evidence>
<evidence type="ECO:0000313" key="2">
    <source>
        <dbReference type="EMBL" id="MFC5671129.1"/>
    </source>
</evidence>
<gene>
    <name evidence="2" type="ORF">ACFP2V_13685</name>
</gene>
<feature type="transmembrane region" description="Helical" evidence="1">
    <location>
        <begin position="38"/>
        <end position="60"/>
    </location>
</feature>
<dbReference type="Proteomes" id="UP001596183">
    <property type="component" value="Unassembled WGS sequence"/>
</dbReference>
<accession>A0ABW0XPZ4</accession>
<reference evidence="3" key="1">
    <citation type="journal article" date="2019" name="Int. J. Syst. Evol. Microbiol.">
        <title>The Global Catalogue of Microorganisms (GCM) 10K type strain sequencing project: providing services to taxonomists for standard genome sequencing and annotation.</title>
        <authorList>
            <consortium name="The Broad Institute Genomics Platform"/>
            <consortium name="The Broad Institute Genome Sequencing Center for Infectious Disease"/>
            <person name="Wu L."/>
            <person name="Ma J."/>
        </authorList>
    </citation>
    <scope>NUCLEOTIDE SEQUENCE [LARGE SCALE GENOMIC DNA]</scope>
    <source>
        <strain evidence="3">JCM 13852</strain>
    </source>
</reference>
<dbReference type="EMBL" id="JBHSPC010000036">
    <property type="protein sequence ID" value="MFC5671129.1"/>
    <property type="molecule type" value="Genomic_DNA"/>
</dbReference>
<keyword evidence="1" id="KW-1133">Transmembrane helix</keyword>
<name>A0ABW0XPZ4_9ACTN</name>
<proteinExistence type="predicted"/>
<evidence type="ECO:0000313" key="3">
    <source>
        <dbReference type="Proteomes" id="UP001596183"/>
    </source>
</evidence>
<feature type="transmembrane region" description="Helical" evidence="1">
    <location>
        <begin position="6"/>
        <end position="26"/>
    </location>
</feature>
<comment type="caution">
    <text evidence="2">The sequence shown here is derived from an EMBL/GenBank/DDBJ whole genome shotgun (WGS) entry which is preliminary data.</text>
</comment>
<keyword evidence="1" id="KW-0812">Transmembrane</keyword>
<keyword evidence="3" id="KW-1185">Reference proteome</keyword>
<protein>
    <submittedName>
        <fullName evidence="2">Uncharacterized protein</fullName>
    </submittedName>
</protein>
<keyword evidence="1" id="KW-0472">Membrane</keyword>
<dbReference type="RefSeq" id="WP_381210657.1">
    <property type="nucleotide sequence ID" value="NZ_JBHSPC010000036.1"/>
</dbReference>
<sequence>MGAESVILTVTGVFFGTAAGTVPFTVVRTDAVLPDQFFGIRLAMVVVSAAATPGATPWTARQVLRTPAVSAVGSAAQAA</sequence>